<dbReference type="EMBL" id="AWUE01022130">
    <property type="protein sequence ID" value="OMO59471.1"/>
    <property type="molecule type" value="Genomic_DNA"/>
</dbReference>
<protein>
    <submittedName>
        <fullName evidence="1">Uncharacterized protein</fullName>
    </submittedName>
</protein>
<evidence type="ECO:0000313" key="2">
    <source>
        <dbReference type="Proteomes" id="UP000187203"/>
    </source>
</evidence>
<name>A0A1R3GN29_9ROSI</name>
<reference evidence="2" key="1">
    <citation type="submission" date="2013-09" db="EMBL/GenBank/DDBJ databases">
        <title>Corchorus olitorius genome sequencing.</title>
        <authorList>
            <person name="Alam M."/>
            <person name="Haque M.S."/>
            <person name="Islam M.S."/>
            <person name="Emdad E.M."/>
            <person name="Islam M.M."/>
            <person name="Ahmed B."/>
            <person name="Halim A."/>
            <person name="Hossen Q.M.M."/>
            <person name="Hossain M.Z."/>
            <person name="Ahmed R."/>
            <person name="Khan M.M."/>
            <person name="Islam R."/>
            <person name="Rashid M.M."/>
            <person name="Khan S.A."/>
            <person name="Rahman M.S."/>
            <person name="Alam M."/>
            <person name="Yahiya A.S."/>
            <person name="Khan M.S."/>
            <person name="Azam M.S."/>
            <person name="Haque T."/>
            <person name="Lashkar M.Z.H."/>
            <person name="Akhand A.I."/>
            <person name="Morshed G."/>
            <person name="Roy S."/>
            <person name="Uddin K.S."/>
            <person name="Rabeya T."/>
            <person name="Hossain A.S."/>
            <person name="Chowdhury A."/>
            <person name="Snigdha A.R."/>
            <person name="Mortoza M.S."/>
            <person name="Matin S.A."/>
            <person name="Hoque S.M.E."/>
            <person name="Islam M.K."/>
            <person name="Roy D.K."/>
            <person name="Haider R."/>
            <person name="Moosa M.M."/>
            <person name="Elias S.M."/>
            <person name="Hasan A.M."/>
            <person name="Jahan S."/>
            <person name="Shafiuddin M."/>
            <person name="Mahmood N."/>
            <person name="Shommy N.S."/>
        </authorList>
    </citation>
    <scope>NUCLEOTIDE SEQUENCE [LARGE SCALE GENOMIC DNA]</scope>
    <source>
        <strain evidence="2">cv. O-4</strain>
    </source>
</reference>
<sequence>MELTQVIVVQDYSGVSTSYRHPPAAKRGQRLINYIHVHLISCTMFIEDTGISLCIGVVISKEAKEQDGIEIEIKP</sequence>
<gene>
    <name evidence="1" type="ORF">COLO4_34206</name>
</gene>
<evidence type="ECO:0000313" key="1">
    <source>
        <dbReference type="EMBL" id="OMO59471.1"/>
    </source>
</evidence>
<dbReference type="AlphaFoldDB" id="A0A1R3GN29"/>
<dbReference type="Proteomes" id="UP000187203">
    <property type="component" value="Unassembled WGS sequence"/>
</dbReference>
<accession>A0A1R3GN29</accession>
<proteinExistence type="predicted"/>
<keyword evidence="2" id="KW-1185">Reference proteome</keyword>
<comment type="caution">
    <text evidence="1">The sequence shown here is derived from an EMBL/GenBank/DDBJ whole genome shotgun (WGS) entry which is preliminary data.</text>
</comment>
<organism evidence="1 2">
    <name type="scientific">Corchorus olitorius</name>
    <dbReference type="NCBI Taxonomy" id="93759"/>
    <lineage>
        <taxon>Eukaryota</taxon>
        <taxon>Viridiplantae</taxon>
        <taxon>Streptophyta</taxon>
        <taxon>Embryophyta</taxon>
        <taxon>Tracheophyta</taxon>
        <taxon>Spermatophyta</taxon>
        <taxon>Magnoliopsida</taxon>
        <taxon>eudicotyledons</taxon>
        <taxon>Gunneridae</taxon>
        <taxon>Pentapetalae</taxon>
        <taxon>rosids</taxon>
        <taxon>malvids</taxon>
        <taxon>Malvales</taxon>
        <taxon>Malvaceae</taxon>
        <taxon>Grewioideae</taxon>
        <taxon>Apeibeae</taxon>
        <taxon>Corchorus</taxon>
    </lineage>
</organism>